<gene>
    <name evidence="1" type="ORF">KY290_005172</name>
</gene>
<accession>A0ABQ7WDT5</accession>
<organism evidence="1 2">
    <name type="scientific">Solanum tuberosum</name>
    <name type="common">Potato</name>
    <dbReference type="NCBI Taxonomy" id="4113"/>
    <lineage>
        <taxon>Eukaryota</taxon>
        <taxon>Viridiplantae</taxon>
        <taxon>Streptophyta</taxon>
        <taxon>Embryophyta</taxon>
        <taxon>Tracheophyta</taxon>
        <taxon>Spermatophyta</taxon>
        <taxon>Magnoliopsida</taxon>
        <taxon>eudicotyledons</taxon>
        <taxon>Gunneridae</taxon>
        <taxon>Pentapetalae</taxon>
        <taxon>asterids</taxon>
        <taxon>lamiids</taxon>
        <taxon>Solanales</taxon>
        <taxon>Solanaceae</taxon>
        <taxon>Solanoideae</taxon>
        <taxon>Solaneae</taxon>
        <taxon>Solanum</taxon>
    </lineage>
</organism>
<evidence type="ECO:0000313" key="1">
    <source>
        <dbReference type="EMBL" id="KAH0778745.1"/>
    </source>
</evidence>
<keyword evidence="2" id="KW-1185">Reference proteome</keyword>
<comment type="caution">
    <text evidence="1">The sequence shown here is derived from an EMBL/GenBank/DDBJ whole genome shotgun (WGS) entry which is preliminary data.</text>
</comment>
<dbReference type="EMBL" id="JAIVGD010000002">
    <property type="protein sequence ID" value="KAH0778745.1"/>
    <property type="molecule type" value="Genomic_DNA"/>
</dbReference>
<sequence>MEKLPGYLYILEQTYPSSVLSLKRKEGESFLYAFVALEACIRGWEYCRPVVMVDGVALRGTYGGTMFTASTMDP</sequence>
<protein>
    <submittedName>
        <fullName evidence="1">Uncharacterized protein</fullName>
    </submittedName>
</protein>
<proteinExistence type="predicted"/>
<name>A0ABQ7WDT5_SOLTU</name>
<dbReference type="Proteomes" id="UP000826656">
    <property type="component" value="Unassembled WGS sequence"/>
</dbReference>
<reference evidence="1 2" key="1">
    <citation type="journal article" date="2021" name="bioRxiv">
        <title>Chromosome-scale and haplotype-resolved genome assembly of a tetraploid potato cultivar.</title>
        <authorList>
            <person name="Sun H."/>
            <person name="Jiao W.-B."/>
            <person name="Krause K."/>
            <person name="Campoy J.A."/>
            <person name="Goel M."/>
            <person name="Folz-Donahue K."/>
            <person name="Kukat C."/>
            <person name="Huettel B."/>
            <person name="Schneeberger K."/>
        </authorList>
    </citation>
    <scope>NUCLEOTIDE SEQUENCE [LARGE SCALE GENOMIC DNA]</scope>
    <source>
        <strain evidence="1">SolTubOtavaFocal</strain>
        <tissue evidence="1">Leaves</tissue>
    </source>
</reference>
<evidence type="ECO:0000313" key="2">
    <source>
        <dbReference type="Proteomes" id="UP000826656"/>
    </source>
</evidence>